<comment type="caution">
    <text evidence="4">The sequence shown here is derived from an EMBL/GenBank/DDBJ whole genome shotgun (WGS) entry which is preliminary data.</text>
</comment>
<dbReference type="InterPro" id="IPR007111">
    <property type="entry name" value="NACHT_NTPase"/>
</dbReference>
<dbReference type="EMBL" id="JAYMRP010000001">
    <property type="protein sequence ID" value="MFB8771143.1"/>
    <property type="molecule type" value="Genomic_DNA"/>
</dbReference>
<feature type="region of interest" description="Disordered" evidence="1">
    <location>
        <begin position="97"/>
        <end position="135"/>
    </location>
</feature>
<proteinExistence type="predicted"/>
<feature type="compositionally biased region" description="Polar residues" evidence="1">
    <location>
        <begin position="747"/>
        <end position="772"/>
    </location>
</feature>
<gene>
    <name evidence="4" type="ORF">VSS16_00010</name>
</gene>
<feature type="transmembrane region" description="Helical" evidence="2">
    <location>
        <begin position="461"/>
        <end position="480"/>
    </location>
</feature>
<accession>A0ABV5E2S0</accession>
<dbReference type="PROSITE" id="PS50837">
    <property type="entry name" value="NACHT"/>
    <property type="match status" value="1"/>
</dbReference>
<feature type="transmembrane region" description="Helical" evidence="2">
    <location>
        <begin position="533"/>
        <end position="553"/>
    </location>
</feature>
<dbReference type="RefSeq" id="WP_376730226.1">
    <property type="nucleotide sequence ID" value="NZ_JAYMRP010000001.1"/>
</dbReference>
<name>A0ABV5E2S0_9ACTN</name>
<feature type="compositionally biased region" description="Low complexity" evidence="1">
    <location>
        <begin position="702"/>
        <end position="723"/>
    </location>
</feature>
<dbReference type="Gene3D" id="3.40.50.300">
    <property type="entry name" value="P-loop containing nucleotide triphosphate hydrolases"/>
    <property type="match status" value="1"/>
</dbReference>
<protein>
    <submittedName>
        <fullName evidence="4">NACHT domain-containing protein</fullName>
    </submittedName>
</protein>
<keyword evidence="2" id="KW-0472">Membrane</keyword>
<dbReference type="Proteomes" id="UP001585080">
    <property type="component" value="Unassembled WGS sequence"/>
</dbReference>
<feature type="transmembrane region" description="Helical" evidence="2">
    <location>
        <begin position="12"/>
        <end position="32"/>
    </location>
</feature>
<feature type="compositionally biased region" description="Low complexity" evidence="1">
    <location>
        <begin position="681"/>
        <end position="693"/>
    </location>
</feature>
<feature type="domain" description="NACHT" evidence="3">
    <location>
        <begin position="149"/>
        <end position="273"/>
    </location>
</feature>
<evidence type="ECO:0000256" key="1">
    <source>
        <dbReference type="SAM" id="MobiDB-lite"/>
    </source>
</evidence>
<keyword evidence="2" id="KW-0812">Transmembrane</keyword>
<keyword evidence="5" id="KW-1185">Reference proteome</keyword>
<evidence type="ECO:0000259" key="3">
    <source>
        <dbReference type="PROSITE" id="PS50837"/>
    </source>
</evidence>
<sequence>MRATRFGQVRLLRRAGLAVACGALVALAVVLVRDGGAAGDTDTVSMWVSVVSAVLSVCAFAVDLLRGQDPGEAAAADGRRQAADALAGAVRAQWSAEARRRRLHDPEPLDVPWTREGPPLAGHAPVPPPRQTDDASPDLVGLFTTLPSRRLVVLGEAGAGKSVLAVRFVLGTLERREPGEPVPVLFPLAAWNPLTTPLRDWLADRLATDYDSLSTLVDDGRTLATALLDDGLVLPVLDGFDEIPRVAHAAALRHLNTDLDDRLPALLTSRTGAWADAVRRGGPLTAAEAVGLRPLDAAAARSYLTRTARPATTAWTRALTNPPPPLVEALRSPLMVTLARTVYEDPANDPAELTDPERFPTRRHIEERLLDAFVPTAFAAQRTWPPEAAHRWLTHLARTHGPDSPDSPRTLAWWDLQTTLPRPLRTLGPALLALLATAALLVPIARYGGGVIADWDSWESRVLNLAGIGTGLAFGLAYLLPATQDTPQGPRWLIRTALRTTAAASAVALLLGWLVPPLVSSRLGAVLTPRPTWYLNGCCFGLILSMMFAVAGLPRRPAPLSLPWAGSPSGPQAARVLGALLAFTGLALYGYTGTELPAATCVVTGLVLLLAGTRRTDRAPGTYVAPATALRAFARGLLRGFAACTLIGVCAGAVVGKKVWSPWSKARWLARDSSFRAADGSPSESAAQASPARPHIRPSGYSSTSMSSRRARSQSSQAGRSGTPEAWSAHRTPLAPKPRLSGLVTWANGSTGKSVSRSGSATARTNAATPASVTARPGFSATTGTGGAVTPPSSCSSSFSRRSSTSPSPVLACARSVTRPWTRSGHPRPSKKIRKVSKMSSRRWDIAAIGKTK</sequence>
<feature type="transmembrane region" description="Helical" evidence="2">
    <location>
        <begin position="430"/>
        <end position="449"/>
    </location>
</feature>
<feature type="compositionally biased region" description="Basic residues" evidence="1">
    <location>
        <begin position="825"/>
        <end position="841"/>
    </location>
</feature>
<reference evidence="4 5" key="1">
    <citation type="submission" date="2024-01" db="EMBL/GenBank/DDBJ databases">
        <title>Genome mining of biosynthetic gene clusters to explore secondary metabolites of Streptomyces sp.</title>
        <authorList>
            <person name="Baig A."/>
            <person name="Ajitkumar Shintre N."/>
            <person name="Kumar H."/>
            <person name="Anbarasu A."/>
            <person name="Ramaiah S."/>
        </authorList>
    </citation>
    <scope>NUCLEOTIDE SEQUENCE [LARGE SCALE GENOMIC DNA]</scope>
    <source>
        <strain evidence="4 5">A57</strain>
    </source>
</reference>
<feature type="transmembrane region" description="Helical" evidence="2">
    <location>
        <begin position="44"/>
        <end position="65"/>
    </location>
</feature>
<dbReference type="Pfam" id="PF05729">
    <property type="entry name" value="NACHT"/>
    <property type="match status" value="1"/>
</dbReference>
<dbReference type="InterPro" id="IPR027417">
    <property type="entry name" value="P-loop_NTPase"/>
</dbReference>
<feature type="transmembrane region" description="Helical" evidence="2">
    <location>
        <begin position="492"/>
        <end position="513"/>
    </location>
</feature>
<feature type="region of interest" description="Disordered" evidence="1">
    <location>
        <begin position="677"/>
        <end position="853"/>
    </location>
</feature>
<evidence type="ECO:0000256" key="2">
    <source>
        <dbReference type="SAM" id="Phobius"/>
    </source>
</evidence>
<evidence type="ECO:0000313" key="4">
    <source>
        <dbReference type="EMBL" id="MFB8771143.1"/>
    </source>
</evidence>
<feature type="transmembrane region" description="Helical" evidence="2">
    <location>
        <begin position="596"/>
        <end position="613"/>
    </location>
</feature>
<feature type="compositionally biased region" description="Low complexity" evidence="1">
    <location>
        <begin position="777"/>
        <end position="809"/>
    </location>
</feature>
<keyword evidence="2" id="KW-1133">Transmembrane helix</keyword>
<organism evidence="4 5">
    <name type="scientific">Streptomyces broussonetiae</name>
    <dbReference type="NCBI Taxonomy" id="2686304"/>
    <lineage>
        <taxon>Bacteria</taxon>
        <taxon>Bacillati</taxon>
        <taxon>Actinomycetota</taxon>
        <taxon>Actinomycetes</taxon>
        <taxon>Kitasatosporales</taxon>
        <taxon>Streptomycetaceae</taxon>
        <taxon>Streptomyces</taxon>
    </lineage>
</organism>
<evidence type="ECO:0000313" key="5">
    <source>
        <dbReference type="Proteomes" id="UP001585080"/>
    </source>
</evidence>